<feature type="transmembrane region" description="Helical" evidence="7">
    <location>
        <begin position="124"/>
        <end position="144"/>
    </location>
</feature>
<keyword evidence="4 7" id="KW-0812">Transmembrane</keyword>
<dbReference type="GO" id="GO:0005886">
    <property type="term" value="C:plasma membrane"/>
    <property type="evidence" value="ECO:0007669"/>
    <property type="project" value="UniProtKB-SubCell"/>
</dbReference>
<accession>A0A5C1QRA0</accession>
<evidence type="ECO:0000256" key="2">
    <source>
        <dbReference type="ARBA" id="ARBA00006386"/>
    </source>
</evidence>
<dbReference type="KEGG" id="ock:EXM22_10020"/>
<dbReference type="OrthoDB" id="370558at2"/>
<keyword evidence="3" id="KW-1003">Cell membrane</keyword>
<feature type="transmembrane region" description="Helical" evidence="7">
    <location>
        <begin position="25"/>
        <end position="44"/>
    </location>
</feature>
<feature type="transmembrane region" description="Helical" evidence="7">
    <location>
        <begin position="56"/>
        <end position="79"/>
    </location>
</feature>
<sequence length="146" mass="15626">MISLIKDSNKTVKALKKAIMSLEKILPQFLTVIFLVALAIAFLDQEKITQLLGDNSGIWGILAASIVGSITLIPGFVAFPAAAELLENGAAFAPIAAFVSSLMMVGIVTLPLEISYFGKKISIIRNSTAFVFSIIAAFFVSWMVSI</sequence>
<evidence type="ECO:0000313" key="8">
    <source>
        <dbReference type="EMBL" id="QEN09898.1"/>
    </source>
</evidence>
<evidence type="ECO:0000256" key="6">
    <source>
        <dbReference type="ARBA" id="ARBA00023136"/>
    </source>
</evidence>
<evidence type="ECO:0000256" key="3">
    <source>
        <dbReference type="ARBA" id="ARBA00022475"/>
    </source>
</evidence>
<keyword evidence="6 7" id="KW-0472">Membrane</keyword>
<dbReference type="InterPro" id="IPR005524">
    <property type="entry name" value="DUF318"/>
</dbReference>
<dbReference type="Proteomes" id="UP000324209">
    <property type="component" value="Chromosome"/>
</dbReference>
<reference evidence="8 9" key="1">
    <citation type="submission" date="2019-02" db="EMBL/GenBank/DDBJ databases">
        <title>Complete Genome Sequence and Methylome Analysis of free living Spirochaetas.</title>
        <authorList>
            <person name="Fomenkov A."/>
            <person name="Dubinina G."/>
            <person name="Leshcheva N."/>
            <person name="Mikheeva N."/>
            <person name="Grabovich M."/>
            <person name="Vincze T."/>
            <person name="Roberts R.J."/>
        </authorList>
    </citation>
    <scope>NUCLEOTIDE SEQUENCE [LARGE SCALE GENOMIC DNA]</scope>
    <source>
        <strain evidence="8 9">K2</strain>
    </source>
</reference>
<dbReference type="EMBL" id="CP036150">
    <property type="protein sequence ID" value="QEN09898.1"/>
    <property type="molecule type" value="Genomic_DNA"/>
</dbReference>
<proteinExistence type="inferred from homology"/>
<gene>
    <name evidence="8" type="ORF">EXM22_10020</name>
</gene>
<keyword evidence="5 7" id="KW-1133">Transmembrane helix</keyword>
<evidence type="ECO:0000256" key="1">
    <source>
        <dbReference type="ARBA" id="ARBA00004651"/>
    </source>
</evidence>
<evidence type="ECO:0000256" key="4">
    <source>
        <dbReference type="ARBA" id="ARBA00022692"/>
    </source>
</evidence>
<protein>
    <submittedName>
        <fullName evidence="8">Permease</fullName>
    </submittedName>
</protein>
<feature type="transmembrane region" description="Helical" evidence="7">
    <location>
        <begin position="91"/>
        <end position="112"/>
    </location>
</feature>
<comment type="similarity">
    <text evidence="2">Belongs to the UPF0718 family.</text>
</comment>
<comment type="subcellular location">
    <subcellularLocation>
        <location evidence="1">Cell membrane</location>
        <topology evidence="1">Multi-pass membrane protein</topology>
    </subcellularLocation>
</comment>
<name>A0A5C1QRA0_9SPIO</name>
<evidence type="ECO:0000256" key="5">
    <source>
        <dbReference type="ARBA" id="ARBA00022989"/>
    </source>
</evidence>
<dbReference type="Pfam" id="PF03773">
    <property type="entry name" value="ArsP_1"/>
    <property type="match status" value="1"/>
</dbReference>
<dbReference type="AlphaFoldDB" id="A0A5C1QRA0"/>
<keyword evidence="9" id="KW-1185">Reference proteome</keyword>
<evidence type="ECO:0000256" key="7">
    <source>
        <dbReference type="SAM" id="Phobius"/>
    </source>
</evidence>
<organism evidence="8 9">
    <name type="scientific">Oceanispirochaeta crateris</name>
    <dbReference type="NCBI Taxonomy" id="2518645"/>
    <lineage>
        <taxon>Bacteria</taxon>
        <taxon>Pseudomonadati</taxon>
        <taxon>Spirochaetota</taxon>
        <taxon>Spirochaetia</taxon>
        <taxon>Spirochaetales</taxon>
        <taxon>Spirochaetaceae</taxon>
        <taxon>Oceanispirochaeta</taxon>
    </lineage>
</organism>
<evidence type="ECO:0000313" key="9">
    <source>
        <dbReference type="Proteomes" id="UP000324209"/>
    </source>
</evidence>